<evidence type="ECO:0000313" key="2">
    <source>
        <dbReference type="Proteomes" id="UP000789572"/>
    </source>
</evidence>
<keyword evidence="2" id="KW-1185">Reference proteome</keyword>
<name>A0A9N9AFR9_9GLOM</name>
<organism evidence="1 2">
    <name type="scientific">Paraglomus occultum</name>
    <dbReference type="NCBI Taxonomy" id="144539"/>
    <lineage>
        <taxon>Eukaryota</taxon>
        <taxon>Fungi</taxon>
        <taxon>Fungi incertae sedis</taxon>
        <taxon>Mucoromycota</taxon>
        <taxon>Glomeromycotina</taxon>
        <taxon>Glomeromycetes</taxon>
        <taxon>Paraglomerales</taxon>
        <taxon>Paraglomeraceae</taxon>
        <taxon>Paraglomus</taxon>
    </lineage>
</organism>
<dbReference type="AlphaFoldDB" id="A0A9N9AFR9"/>
<proteinExistence type="predicted"/>
<dbReference type="Proteomes" id="UP000789572">
    <property type="component" value="Unassembled WGS sequence"/>
</dbReference>
<gene>
    <name evidence="1" type="ORF">POCULU_LOCUS4055</name>
</gene>
<reference evidence="1" key="1">
    <citation type="submission" date="2021-06" db="EMBL/GenBank/DDBJ databases">
        <authorList>
            <person name="Kallberg Y."/>
            <person name="Tangrot J."/>
            <person name="Rosling A."/>
        </authorList>
    </citation>
    <scope>NUCLEOTIDE SEQUENCE</scope>
    <source>
        <strain evidence="1">IA702</strain>
    </source>
</reference>
<comment type="caution">
    <text evidence="1">The sequence shown here is derived from an EMBL/GenBank/DDBJ whole genome shotgun (WGS) entry which is preliminary data.</text>
</comment>
<sequence>MDMDGARSLIRTFVGSLVMASINGLERHYQAVTLHILEHSNGAHDELLQNHQVSKAKNVDLQIIHHVSQIWIILYSSDRTRDSCKQISEHDTGIHKRLVLVILLKVTNTLQLDESKTTIDLTIHSHKGRDDCGCEYIPQATPHAVMVEQHDTDETFDMKFLLR</sequence>
<accession>A0A9N9AFR9</accession>
<evidence type="ECO:0000313" key="1">
    <source>
        <dbReference type="EMBL" id="CAG8530921.1"/>
    </source>
</evidence>
<protein>
    <submittedName>
        <fullName evidence="1">2037_t:CDS:1</fullName>
    </submittedName>
</protein>
<dbReference type="EMBL" id="CAJVPJ010000497">
    <property type="protein sequence ID" value="CAG8530921.1"/>
    <property type="molecule type" value="Genomic_DNA"/>
</dbReference>